<gene>
    <name evidence="2" type="ORF">SDC9_79863</name>
</gene>
<dbReference type="AlphaFoldDB" id="A0A644Z3H2"/>
<accession>A0A644Z3H2</accession>
<dbReference type="EMBL" id="VSSQ01006614">
    <property type="protein sequence ID" value="MPM33293.1"/>
    <property type="molecule type" value="Genomic_DNA"/>
</dbReference>
<comment type="caution">
    <text evidence="2">The sequence shown here is derived from an EMBL/GenBank/DDBJ whole genome shotgun (WGS) entry which is preliminary data.</text>
</comment>
<evidence type="ECO:0000256" key="1">
    <source>
        <dbReference type="SAM" id="MobiDB-lite"/>
    </source>
</evidence>
<evidence type="ECO:0000313" key="2">
    <source>
        <dbReference type="EMBL" id="MPM33293.1"/>
    </source>
</evidence>
<protein>
    <submittedName>
        <fullName evidence="2">Uncharacterized protein</fullName>
    </submittedName>
</protein>
<sequence length="88" mass="9361">MHQGDVEPGRQRADDLQEPARDQADVTAAAVDRPDEFLGPRGVADPRGDLGQDADRHPGQRGDPSGETLGEVDLAPHRLFGDPGDLLA</sequence>
<feature type="region of interest" description="Disordered" evidence="1">
    <location>
        <begin position="1"/>
        <end position="88"/>
    </location>
</feature>
<feature type="compositionally biased region" description="Basic and acidic residues" evidence="1">
    <location>
        <begin position="32"/>
        <end position="60"/>
    </location>
</feature>
<organism evidence="2">
    <name type="scientific">bioreactor metagenome</name>
    <dbReference type="NCBI Taxonomy" id="1076179"/>
    <lineage>
        <taxon>unclassified sequences</taxon>
        <taxon>metagenomes</taxon>
        <taxon>ecological metagenomes</taxon>
    </lineage>
</organism>
<reference evidence="2" key="1">
    <citation type="submission" date="2019-08" db="EMBL/GenBank/DDBJ databases">
        <authorList>
            <person name="Kucharzyk K."/>
            <person name="Murdoch R.W."/>
            <person name="Higgins S."/>
            <person name="Loffler F."/>
        </authorList>
    </citation>
    <scope>NUCLEOTIDE SEQUENCE</scope>
</reference>
<proteinExistence type="predicted"/>
<name>A0A644Z3H2_9ZZZZ</name>
<feature type="compositionally biased region" description="Basic and acidic residues" evidence="1">
    <location>
        <begin position="1"/>
        <end position="24"/>
    </location>
</feature>